<feature type="compositionally biased region" description="Gly residues" evidence="1">
    <location>
        <begin position="72"/>
        <end position="106"/>
    </location>
</feature>
<feature type="domain" description="PAZ" evidence="2">
    <location>
        <begin position="348"/>
        <end position="458"/>
    </location>
</feature>
<dbReference type="PROSITE" id="PS50821">
    <property type="entry name" value="PAZ"/>
    <property type="match status" value="1"/>
</dbReference>
<proteinExistence type="predicted"/>
<comment type="caution">
    <text evidence="3">The sequence shown here is derived from an EMBL/GenBank/DDBJ whole genome shotgun (WGS) entry which is preliminary data.</text>
</comment>
<dbReference type="InterPro" id="IPR036085">
    <property type="entry name" value="PAZ_dom_sf"/>
</dbReference>
<organism evidence="3 4">
    <name type="scientific">Cichlidogyrus casuarinus</name>
    <dbReference type="NCBI Taxonomy" id="1844966"/>
    <lineage>
        <taxon>Eukaryota</taxon>
        <taxon>Metazoa</taxon>
        <taxon>Spiralia</taxon>
        <taxon>Lophotrochozoa</taxon>
        <taxon>Platyhelminthes</taxon>
        <taxon>Monogenea</taxon>
        <taxon>Monopisthocotylea</taxon>
        <taxon>Dactylogyridea</taxon>
        <taxon>Ancyrocephalidae</taxon>
        <taxon>Cichlidogyrus</taxon>
    </lineage>
</organism>
<gene>
    <name evidence="3" type="primary">AGO2_2</name>
    <name evidence="3" type="ORF">Ciccas_010621</name>
</gene>
<dbReference type="AlphaFoldDB" id="A0ABD2PV99"/>
<dbReference type="InterPro" id="IPR003100">
    <property type="entry name" value="PAZ_dom"/>
</dbReference>
<sequence>MSSYNNAGRGNQQASRGGRGASMGGQGPPRGGYAGGPFAARGATMGGQGPPRGGYAGGPFAGRGATMTGQGPPRGGFGGRGAPMGGQGPPRGGRGGGGRGGRGGGPERPAPGNLQPPKVTTTLSKLSLTGNKLQLVKRPEPNSTDPVVKIRVNCWDISFAELEAIMYDLELVSVTPVSAPERVLKIPTRDLSRFNALIVKELPKDCVFDGGRIVYSVQPLEGITTVDTVRELVTSQLEAREDLKITYKIREVQRVSTSNLSRFVTSAHGSQLNMPQEAIRLIDCVFRTFASADLINPKGNAFYYPKPEKIVADKLFHIHRGFITSCRPQWKVRINVDMTCKAFFASGNLADVLYEKYGDGMIQQRTYSAIEADIKGLRVEAGFYKNTKNGKAYKKRLTICGVSQQPCNKIVIADINKTVDQYFKEHHNIVLKYANLPCASMSTKRDVFIPFELLEVLPHQQATASKADLAAEIVRCAAVRPQDRFRTLYDYVKAMRTK</sequence>
<dbReference type="Gene3D" id="2.170.260.10">
    <property type="entry name" value="paz domain"/>
    <property type="match status" value="1"/>
</dbReference>
<feature type="compositionally biased region" description="Polar residues" evidence="1">
    <location>
        <begin position="1"/>
        <end position="12"/>
    </location>
</feature>
<accession>A0ABD2PV99</accession>
<feature type="compositionally biased region" description="Gly residues" evidence="1">
    <location>
        <begin position="44"/>
        <end position="61"/>
    </location>
</feature>
<dbReference type="PANTHER" id="PTHR22891">
    <property type="entry name" value="EUKARYOTIC TRANSLATION INITIATION FACTOR 2C"/>
    <property type="match status" value="1"/>
</dbReference>
<reference evidence="3 4" key="1">
    <citation type="submission" date="2024-11" db="EMBL/GenBank/DDBJ databases">
        <title>Adaptive evolution of stress response genes in parasites aligns with host niche diversity.</title>
        <authorList>
            <person name="Hahn C."/>
            <person name="Resl P."/>
        </authorList>
    </citation>
    <scope>NUCLEOTIDE SEQUENCE [LARGE SCALE GENOMIC DNA]</scope>
    <source>
        <strain evidence="3">EGGRZ-B1_66</strain>
        <tissue evidence="3">Body</tissue>
    </source>
</reference>
<dbReference type="Pfam" id="PF02170">
    <property type="entry name" value="PAZ"/>
    <property type="match status" value="1"/>
</dbReference>
<dbReference type="InterPro" id="IPR032474">
    <property type="entry name" value="Argonaute_N"/>
</dbReference>
<protein>
    <submittedName>
        <fullName evidence="3">Protein argonaute-2</fullName>
    </submittedName>
</protein>
<dbReference type="CDD" id="cd02846">
    <property type="entry name" value="PAZ_argonaute_like"/>
    <property type="match status" value="1"/>
</dbReference>
<evidence type="ECO:0000313" key="4">
    <source>
        <dbReference type="Proteomes" id="UP001626550"/>
    </source>
</evidence>
<dbReference type="Pfam" id="PF16486">
    <property type="entry name" value="ArgoN"/>
    <property type="match status" value="1"/>
</dbReference>
<name>A0ABD2PV99_9PLAT</name>
<evidence type="ECO:0000256" key="1">
    <source>
        <dbReference type="SAM" id="MobiDB-lite"/>
    </source>
</evidence>
<evidence type="ECO:0000313" key="3">
    <source>
        <dbReference type="EMBL" id="KAL3310807.1"/>
    </source>
</evidence>
<dbReference type="SUPFAM" id="SSF101690">
    <property type="entry name" value="PAZ domain"/>
    <property type="match status" value="1"/>
</dbReference>
<dbReference type="EMBL" id="JBJKFK010002640">
    <property type="protein sequence ID" value="KAL3310807.1"/>
    <property type="molecule type" value="Genomic_DNA"/>
</dbReference>
<evidence type="ECO:0000259" key="2">
    <source>
        <dbReference type="PROSITE" id="PS50821"/>
    </source>
</evidence>
<keyword evidence="4" id="KW-1185">Reference proteome</keyword>
<feature type="compositionally biased region" description="Gly residues" evidence="1">
    <location>
        <begin position="17"/>
        <end position="35"/>
    </location>
</feature>
<feature type="compositionally biased region" description="Low complexity" evidence="1">
    <location>
        <begin position="62"/>
        <end position="71"/>
    </location>
</feature>
<feature type="region of interest" description="Disordered" evidence="1">
    <location>
        <begin position="1"/>
        <end position="119"/>
    </location>
</feature>
<dbReference type="Proteomes" id="UP001626550">
    <property type="component" value="Unassembled WGS sequence"/>
</dbReference>